<feature type="signal peptide" evidence="1">
    <location>
        <begin position="1"/>
        <end position="23"/>
    </location>
</feature>
<dbReference type="CDD" id="cd07040">
    <property type="entry name" value="HP"/>
    <property type="match status" value="1"/>
</dbReference>
<dbReference type="InterPro" id="IPR051710">
    <property type="entry name" value="Phosphatase_SH3-domain"/>
</dbReference>
<protein>
    <submittedName>
        <fullName evidence="2">Histidine phosphatase superfamily (Branch 1)</fullName>
    </submittedName>
</protein>
<reference evidence="2 3" key="1">
    <citation type="submission" date="2016-11" db="EMBL/GenBank/DDBJ databases">
        <authorList>
            <person name="Jaros S."/>
            <person name="Januszkiewicz K."/>
            <person name="Wedrychowicz H."/>
        </authorList>
    </citation>
    <scope>NUCLEOTIDE SEQUENCE [LARGE SCALE GENOMIC DNA]</scope>
    <source>
        <strain evidence="2 3">DSM 18119</strain>
    </source>
</reference>
<organism evidence="2 3">
    <name type="scientific">Flavisolibacter ginsengisoli DSM 18119</name>
    <dbReference type="NCBI Taxonomy" id="1121884"/>
    <lineage>
        <taxon>Bacteria</taxon>
        <taxon>Pseudomonadati</taxon>
        <taxon>Bacteroidota</taxon>
        <taxon>Chitinophagia</taxon>
        <taxon>Chitinophagales</taxon>
        <taxon>Chitinophagaceae</taxon>
        <taxon>Flavisolibacter</taxon>
    </lineage>
</organism>
<sequence>MNMRIARLLLVLLLLHSCKSASYFVVRHAEKETTTSMGSDVPLSEEGKERAEALKDQLMHKHIRSIYSTNFLRTRSTAQPLAKALNLSIQIYEPLDTSLVKLLRNRKENILIVGHSNTVNNIVNTLIGSKVIPGDLADNEYGDLFVVKRRGRHYSFDKKHFGK</sequence>
<name>A0A1M5AD78_9BACT</name>
<dbReference type="InterPro" id="IPR013078">
    <property type="entry name" value="His_Pase_superF_clade-1"/>
</dbReference>
<dbReference type="STRING" id="1121884.SAMN02745131_02240"/>
<dbReference type="Gene3D" id="3.40.50.1240">
    <property type="entry name" value="Phosphoglycerate mutase-like"/>
    <property type="match status" value="1"/>
</dbReference>
<feature type="chain" id="PRO_5012273944" evidence="1">
    <location>
        <begin position="24"/>
        <end position="163"/>
    </location>
</feature>
<dbReference type="PANTHER" id="PTHR16469">
    <property type="entry name" value="UBIQUITIN-ASSOCIATED AND SH3 DOMAIN-CONTAINING BA-RELATED"/>
    <property type="match status" value="1"/>
</dbReference>
<keyword evidence="1" id="KW-0732">Signal</keyword>
<keyword evidence="3" id="KW-1185">Reference proteome</keyword>
<dbReference type="OrthoDB" id="3296006at2"/>
<dbReference type="Proteomes" id="UP000184048">
    <property type="component" value="Unassembled WGS sequence"/>
</dbReference>
<proteinExistence type="predicted"/>
<dbReference type="SUPFAM" id="SSF53254">
    <property type="entry name" value="Phosphoglycerate mutase-like"/>
    <property type="match status" value="1"/>
</dbReference>
<dbReference type="Pfam" id="PF00300">
    <property type="entry name" value="His_Phos_1"/>
    <property type="match status" value="1"/>
</dbReference>
<gene>
    <name evidence="2" type="ORF">SAMN02745131_02240</name>
</gene>
<evidence type="ECO:0000256" key="1">
    <source>
        <dbReference type="SAM" id="SignalP"/>
    </source>
</evidence>
<dbReference type="EMBL" id="FQUU01000008">
    <property type="protein sequence ID" value="SHF28219.1"/>
    <property type="molecule type" value="Genomic_DNA"/>
</dbReference>
<dbReference type="PANTHER" id="PTHR16469:SF27">
    <property type="entry name" value="UBIQUITIN-ASSOCIATED AND SH3 DOMAIN-CONTAINING BA-RELATED"/>
    <property type="match status" value="1"/>
</dbReference>
<dbReference type="InterPro" id="IPR029033">
    <property type="entry name" value="His_PPase_superfam"/>
</dbReference>
<accession>A0A1M5AD78</accession>
<evidence type="ECO:0000313" key="3">
    <source>
        <dbReference type="Proteomes" id="UP000184048"/>
    </source>
</evidence>
<evidence type="ECO:0000313" key="2">
    <source>
        <dbReference type="EMBL" id="SHF28219.1"/>
    </source>
</evidence>
<dbReference type="AlphaFoldDB" id="A0A1M5AD78"/>